<dbReference type="EMBL" id="CM026426">
    <property type="protein sequence ID" value="KAG0572615.1"/>
    <property type="molecule type" value="Genomic_DNA"/>
</dbReference>
<evidence type="ECO:0000313" key="1">
    <source>
        <dbReference type="EMBL" id="KAG0572615.1"/>
    </source>
</evidence>
<dbReference type="Proteomes" id="UP000822688">
    <property type="component" value="Chromosome V"/>
</dbReference>
<reference evidence="1" key="1">
    <citation type="submission" date="2020-06" db="EMBL/GenBank/DDBJ databases">
        <title>WGS assembly of Ceratodon purpureus strain R40.</title>
        <authorList>
            <person name="Carey S.B."/>
            <person name="Jenkins J."/>
            <person name="Shu S."/>
            <person name="Lovell J.T."/>
            <person name="Sreedasyam A."/>
            <person name="Maumus F."/>
            <person name="Tiley G.P."/>
            <person name="Fernandez-Pozo N."/>
            <person name="Barry K."/>
            <person name="Chen C."/>
            <person name="Wang M."/>
            <person name="Lipzen A."/>
            <person name="Daum C."/>
            <person name="Saski C.A."/>
            <person name="Payton A.C."/>
            <person name="Mcbreen J.C."/>
            <person name="Conrad R.E."/>
            <person name="Kollar L.M."/>
            <person name="Olsson S."/>
            <person name="Huttunen S."/>
            <person name="Landis J.B."/>
            <person name="Wickett N.J."/>
            <person name="Johnson M.G."/>
            <person name="Rensing S.A."/>
            <person name="Grimwood J."/>
            <person name="Schmutz J."/>
            <person name="Mcdaniel S.F."/>
        </authorList>
    </citation>
    <scope>NUCLEOTIDE SEQUENCE</scope>
    <source>
        <strain evidence="1">R40</strain>
    </source>
</reference>
<dbReference type="AlphaFoldDB" id="A0A8T0HPD2"/>
<accession>A0A8T0HPD2</accession>
<keyword evidence="2" id="KW-1185">Reference proteome</keyword>
<organism evidence="1 2">
    <name type="scientific">Ceratodon purpureus</name>
    <name type="common">Fire moss</name>
    <name type="synonym">Dicranum purpureum</name>
    <dbReference type="NCBI Taxonomy" id="3225"/>
    <lineage>
        <taxon>Eukaryota</taxon>
        <taxon>Viridiplantae</taxon>
        <taxon>Streptophyta</taxon>
        <taxon>Embryophyta</taxon>
        <taxon>Bryophyta</taxon>
        <taxon>Bryophytina</taxon>
        <taxon>Bryopsida</taxon>
        <taxon>Dicranidae</taxon>
        <taxon>Pseudoditrichales</taxon>
        <taxon>Ditrichaceae</taxon>
        <taxon>Ceratodon</taxon>
    </lineage>
</organism>
<evidence type="ECO:0000313" key="2">
    <source>
        <dbReference type="Proteomes" id="UP000822688"/>
    </source>
</evidence>
<gene>
    <name evidence="1" type="ORF">KC19_VG110500</name>
</gene>
<sequence length="120" mass="14395">MGKRLCIHKMGKRGSLLYRLPHFKCSLEDVSYTSLFQNRGSLCRYFIMAIEGRKGWYRDFIILPSKGFVSEKCPRNLYPKSVCRERLGESNNQGRFKWRHCFELQYQKYIAELFERTHQS</sequence>
<name>A0A8T0HPD2_CERPU</name>
<comment type="caution">
    <text evidence="1">The sequence shown here is derived from an EMBL/GenBank/DDBJ whole genome shotgun (WGS) entry which is preliminary data.</text>
</comment>
<protein>
    <submittedName>
        <fullName evidence="1">Uncharacterized protein</fullName>
    </submittedName>
</protein>
<proteinExistence type="predicted"/>